<evidence type="ECO:0000256" key="3">
    <source>
        <dbReference type="SAM" id="Phobius"/>
    </source>
</evidence>
<evidence type="ECO:0000313" key="5">
    <source>
        <dbReference type="Proteomes" id="UP000009168"/>
    </source>
</evidence>
<feature type="coiled-coil region" evidence="1">
    <location>
        <begin position="2876"/>
        <end position="2903"/>
    </location>
</feature>
<dbReference type="InterPro" id="IPR015943">
    <property type="entry name" value="WD40/YVTN_repeat-like_dom_sf"/>
</dbReference>
<feature type="transmembrane region" description="Helical" evidence="3">
    <location>
        <begin position="2470"/>
        <end position="2490"/>
    </location>
</feature>
<dbReference type="InterPro" id="IPR036322">
    <property type="entry name" value="WD40_repeat_dom_sf"/>
</dbReference>
<keyword evidence="3" id="KW-0472">Membrane</keyword>
<evidence type="ECO:0000256" key="2">
    <source>
        <dbReference type="SAM" id="MobiDB-lite"/>
    </source>
</evidence>
<protein>
    <submittedName>
        <fullName evidence="4">Transmembrane protein, putative</fullName>
    </submittedName>
</protein>
<feature type="transmembrane region" description="Helical" evidence="3">
    <location>
        <begin position="2805"/>
        <end position="2826"/>
    </location>
</feature>
<dbReference type="RefSeq" id="XP_001027960.2">
    <property type="nucleotide sequence ID" value="XM_001027960.2"/>
</dbReference>
<keyword evidence="3 4" id="KW-0812">Transmembrane</keyword>
<evidence type="ECO:0000313" key="4">
    <source>
        <dbReference type="EMBL" id="EAS07718.2"/>
    </source>
</evidence>
<dbReference type="PANTHER" id="PTHR11319">
    <property type="entry name" value="G PROTEIN-COUPLED RECEPTOR-RELATED"/>
    <property type="match status" value="1"/>
</dbReference>
<proteinExistence type="predicted"/>
<dbReference type="SUPFAM" id="SSF50998">
    <property type="entry name" value="Quinoprotein alcohol dehydrogenase-like"/>
    <property type="match status" value="1"/>
</dbReference>
<dbReference type="GeneID" id="7838422"/>
<feature type="transmembrane region" description="Helical" evidence="3">
    <location>
        <begin position="2673"/>
        <end position="2692"/>
    </location>
</feature>
<feature type="transmembrane region" description="Helical" evidence="3">
    <location>
        <begin position="2750"/>
        <end position="2770"/>
    </location>
</feature>
<reference evidence="5" key="1">
    <citation type="journal article" date="2006" name="PLoS Biol.">
        <title>Macronuclear genome sequence of the ciliate Tetrahymena thermophila, a model eukaryote.</title>
        <authorList>
            <person name="Eisen J.A."/>
            <person name="Coyne R.S."/>
            <person name="Wu M."/>
            <person name="Wu D."/>
            <person name="Thiagarajan M."/>
            <person name="Wortman J.R."/>
            <person name="Badger J.H."/>
            <person name="Ren Q."/>
            <person name="Amedeo P."/>
            <person name="Jones K.M."/>
            <person name="Tallon L.J."/>
            <person name="Delcher A.L."/>
            <person name="Salzberg S.L."/>
            <person name="Silva J.C."/>
            <person name="Haas B.J."/>
            <person name="Majoros W.H."/>
            <person name="Farzad M."/>
            <person name="Carlton J.M."/>
            <person name="Smith R.K. Jr."/>
            <person name="Garg J."/>
            <person name="Pearlman R.E."/>
            <person name="Karrer K.M."/>
            <person name="Sun L."/>
            <person name="Manning G."/>
            <person name="Elde N.C."/>
            <person name="Turkewitz A.P."/>
            <person name="Asai D.J."/>
            <person name="Wilkes D.E."/>
            <person name="Wang Y."/>
            <person name="Cai H."/>
            <person name="Collins K."/>
            <person name="Stewart B.A."/>
            <person name="Lee S.R."/>
            <person name="Wilamowska K."/>
            <person name="Weinberg Z."/>
            <person name="Ruzzo W.L."/>
            <person name="Wloga D."/>
            <person name="Gaertig J."/>
            <person name="Frankel J."/>
            <person name="Tsao C.-C."/>
            <person name="Gorovsky M.A."/>
            <person name="Keeling P.J."/>
            <person name="Waller R.F."/>
            <person name="Patron N.J."/>
            <person name="Cherry J.M."/>
            <person name="Stover N.A."/>
            <person name="Krieger C.J."/>
            <person name="del Toro C."/>
            <person name="Ryder H.F."/>
            <person name="Williamson S.C."/>
            <person name="Barbeau R.A."/>
            <person name="Hamilton E.P."/>
            <person name="Orias E."/>
        </authorList>
    </citation>
    <scope>NUCLEOTIDE SEQUENCE [LARGE SCALE GENOMIC DNA]</scope>
    <source>
        <strain evidence="5">SB210</strain>
    </source>
</reference>
<keyword evidence="1" id="KW-0175">Coiled coil</keyword>
<organism evidence="4 5">
    <name type="scientific">Tetrahymena thermophila (strain SB210)</name>
    <dbReference type="NCBI Taxonomy" id="312017"/>
    <lineage>
        <taxon>Eukaryota</taxon>
        <taxon>Sar</taxon>
        <taxon>Alveolata</taxon>
        <taxon>Ciliophora</taxon>
        <taxon>Intramacronucleata</taxon>
        <taxon>Oligohymenophorea</taxon>
        <taxon>Hymenostomatida</taxon>
        <taxon>Tetrahymenina</taxon>
        <taxon>Tetrahymenidae</taxon>
        <taxon>Tetrahymena</taxon>
    </lineage>
</organism>
<feature type="transmembrane region" description="Helical" evidence="3">
    <location>
        <begin position="2583"/>
        <end position="2605"/>
    </location>
</feature>
<dbReference type="InterPro" id="IPR011047">
    <property type="entry name" value="Quinoprotein_ADH-like_sf"/>
</dbReference>
<dbReference type="KEGG" id="tet:TTHERM_00497720"/>
<feature type="region of interest" description="Disordered" evidence="2">
    <location>
        <begin position="3033"/>
        <end position="3054"/>
    </location>
</feature>
<evidence type="ECO:0000256" key="1">
    <source>
        <dbReference type="SAM" id="Coils"/>
    </source>
</evidence>
<accession>I7MK08</accession>
<dbReference type="OrthoDB" id="10536518at2759"/>
<dbReference type="PANTHER" id="PTHR11319:SF35">
    <property type="entry name" value="OUTER MEMBRANE PROTEIN PMPC-RELATED"/>
    <property type="match status" value="1"/>
</dbReference>
<feature type="transmembrane region" description="Helical" evidence="3">
    <location>
        <begin position="2723"/>
        <end position="2744"/>
    </location>
</feature>
<gene>
    <name evidence="4" type="ORF">TTHERM_00497720</name>
</gene>
<dbReference type="Proteomes" id="UP000009168">
    <property type="component" value="Unassembled WGS sequence"/>
</dbReference>
<feature type="transmembrane region" description="Helical" evidence="3">
    <location>
        <begin position="2782"/>
        <end position="2799"/>
    </location>
</feature>
<name>I7MK08_TETTS</name>
<keyword evidence="5" id="KW-1185">Reference proteome</keyword>
<feature type="transmembrane region" description="Helical" evidence="3">
    <location>
        <begin position="2617"/>
        <end position="2638"/>
    </location>
</feature>
<keyword evidence="3" id="KW-1133">Transmembrane helix</keyword>
<dbReference type="InParanoid" id="I7MK08"/>
<dbReference type="Gene3D" id="2.130.10.10">
    <property type="entry name" value="YVTN repeat-like/Quinoprotein amine dehydrogenase"/>
    <property type="match status" value="1"/>
</dbReference>
<sequence length="3054" mass="352296">MNLKQYIFKQTNKNKHNMRALIKTEYKFQVRQLIFLITILLVARAQSCSISGCKQCSSASNSAAQTCSQCYDGFVLTQQGICQYTMCQKWEFLQNYTDSSNQIQQRCVSVCGSKEIPNLSSRVCQSTYQCTSSYSFPTSTNNGQQIKYIYFGTKDQLIYLVYSTFMNMIDQYTGSFITSVSFPSGIQAISLAQNRLFLLNTNTKQILEWIPTNSTANVLTTVVKGYAKVFSNVYIFGSNQVVYTSYNDDGSIIYFNVIGQGGLSSCFDQVNLTSPTKIISFFDYFILTQNRQSFQIQVLYLSQQQTNQQLFLFGNTQNFYCNSISGQSIDGKSIQQQQIQQYYLIFQNTLYLFVYQIDQSNNIQCNQIQLTYQPLNLQILNANLCPNQQSAQQVLLISNANNQILVYNISNLQQIQLGYLQFSSNIISFNYLLDNQNLNIYALLSNSIIDIRQVIFDCSNPQNIQISSKSFNQLASLIKNPKYLILLKALQNDQKLKNYIISINQEAQIIDGQISQSKSIIKDFQDRIFANNGQISKMLYNEKHYFISSCSQDGLIMVWKAIDPLKPEYLYQIRQQGQKCLNILDYQQTYIVALFSNQIIIFNLFNQLDQQIYPIDSTQYNNILVNSQYICLIINNNAIVIDSSRQTVAQNNQIQFTTLVNTFLTEQNQIITINTSNLISIYTIKLSQQTIQNSLLQFQSPYAITCSQFFSITGGTHIVIFDSNLTLTVFDQNLQVLQTFSVTIGKVFIIKSFEEGKYLLGIQLNQILDYNYYSTLYFDVSSNSQTQIGTYFYATDFVQFKKTVNNYGQNVIILVPLQPLSYTSLTYEVYYTIGQDSIFTPYGRFTYTPTQYVVTALSNKAQSLIITGSLAGQLRVAPMYNDRKLFQIVFNSLSTNQADNINKVFQSFILGRYFVFTSVINCFSLHTDQLLETITFSTNTEPIQNFQISDSLQVLIAYISNEIILRNFSQPNLKYSLKLSSQQCLLKKINSLFLDENTQEIFLYGDGLIKFSLKLNQQTVLSSQSTLNIDNYQQCLFPAQIAVCLINKQNLVFFDRTSNYSLFQQILLQDILAGASILVDQANQQVFVYKTYIEVYTFTGSYLKGLSDVAYPIITFSIYDQHIVVMTSAAIYIYLRGTLQYMSYIQPSGGAFAGYLYIKSQSLIAYYTTQIQYGQILLYSLTTYSQAGFMTNTYQQNKVGQVVKMVYDDDNTMFNYIDVFGNFQNVLNNAQKTTDSTYSIEEIQAGVLPPPIDYQLDFKSNTALIYNGQRVWRQNYCLFTRPYQRIYSRPANHYFQINQQGGIYFIIADYNNNIYMYQNQEMTFYSYFTLNILDMRQIQRGALNRFIFFFQSQILIYFDLGNQFSQNSPNQKLTDYQFKRVLLQNADRLIINTSDNYIVDYDFFNQSLINKIQLNALEDITTSLLVGSSQSNKWQYVYGTDQGRVGVYDLIIGKLIYVQFKLNNINPISQIQMYSSDNFICLDNIGNIHQINTSSFLEFDSQPLQSAVNQITSQIYGSVLKVIQLIQFDLTNQRAFINFQSERYIIILSLQDYSFITYLSFPDNEWKQIVFGNQYLLICSFFQINVYFQNSLSFVGYARRYNRKDRITDIRLIDENKIIVVFVNRIESLYIQAQTGSILLVDTLTLNDSKILYANLISTERLVNYIGVASNTIFEKKINYGLYENSYSATSLSQNANCYFQIQYQNFITSLTSFQQAYATRSLSLLYFLSVYIGSYIDNMNFLNQNSLSIVFRPQNQNQNSLQIQQNSFQSMNFDLQMDSFSLDLTNSQQIIKLNQNSQNFILQNISLSNQTLSQNTQLLFNQKNNIILSGFNISNLSLISGNRLLEVQNQQINSKYYLFNFTNCQNLVISNMIIDNLKINTLNQSLIYSMKTAQITIRNLTVQNSMFNSLIDIFQSTNIIFQNILIYNCSNSLKQQNTYFIQLIGIISQQISNFTAQNNRDLQLLLTDKSYNLQNQGTVVLSIDALTFDGGNIFNNTFPSTIDKINTQNILIAIKTTSVNISNLNYQSNEGNIQFLTNTVIQINKSKFQNNQGVLGGSLYAQDIVQGFQIYNSVFYQNKVSGSGGSIYLNNINQFTIDSYSSITNSSASIGGAIRIINLDVNLWKKYLLNCLMQYNFAEIYGNNIGTLPQVFQVQQLDPLTETQNYIKIYEGILNNIQKSINFSNQQSGGLFQLKIQLLDDDRRPLSVNQTKYKNNIYEQTVMQELNSYFIQVEINQNATSQTKENSFIELKGQSLIGIKQYDEITKMFSFESLTLTSLPLVSISSVSIQFNFNSLGYSVNVPTLVSFRPCKQGEILASSQTQIDSESINQSYITLISCQECTQGMYSLSDPQVDYSQYLQNNDIKIINSQVCKQCPNFVSNCFGNQMTLEDGYWRSNNQTDEILQCNFMNPDICSEQVDSINGCIEGYLGPICEKCDTIGQVWGKRYSQSFQQFQCQECSNEFYQKTIISVSVIVVFLYLYMSIFLFMGRYTYESLCYYFRFLKLLPFSKSCTLDESSYYIKVLINYLQLSSLLFTFYMKFIPSFLSSIPSAAGSPSSKLVISTQCLFSSDMYKNYGEERIMIVGQSLLPFLTFLLFLILLAVMNKLKLKGVGNYHKYTMFNIVFLFFQPDCLSFFTKALSCRKIGDQKFQIINILINCDDESYIKFSNSFVLPNLLFWVFAPLVQLYYLRKDKGKNNENFDKCILKYKYGFFYVEFKPNYYFWEFCRMYLKIIIIIITTLLNDYQDFILILSIIIIFSYVLIVMKFQPFKSNSLFKLELISYLLLIPSIFLFYMSRQYSSQVFQILMGIIHYCYMGYMILVIIKFKLDNQTSSANKLLKYIVQKLCCRIFTSKMKLNEKKSGRVLMNWRKVYLNQTKIKLENLNQNLNKLQSQMLNRSLTQSQAKQSKNQEHTNMLSQLQGIMNKSKMQIYQDTPRDYTPVVSHQNSIFKKRQSNFAETFQDDQTKNLTPLISDTECKNSPQRLISKISQDTNQLMSQDAVEQGDLTESLQKCFVQLASSEINAIKQTQEFKKPKSHRRQNYQLGKDDQQN</sequence>
<dbReference type="EMBL" id="GG662212">
    <property type="protein sequence ID" value="EAS07718.2"/>
    <property type="molecule type" value="Genomic_DNA"/>
</dbReference>
<dbReference type="SUPFAM" id="SSF50978">
    <property type="entry name" value="WD40 repeat-like"/>
    <property type="match status" value="1"/>
</dbReference>